<organism evidence="1 2">
    <name type="scientific">Paramuricea clavata</name>
    <name type="common">Red gorgonian</name>
    <name type="synonym">Violescent sea-whip</name>
    <dbReference type="NCBI Taxonomy" id="317549"/>
    <lineage>
        <taxon>Eukaryota</taxon>
        <taxon>Metazoa</taxon>
        <taxon>Cnidaria</taxon>
        <taxon>Anthozoa</taxon>
        <taxon>Octocorallia</taxon>
        <taxon>Malacalcyonacea</taxon>
        <taxon>Plexauridae</taxon>
        <taxon>Paramuricea</taxon>
    </lineage>
</organism>
<sequence>MAAKEGLRRITQEKLQAIEKISQLEKSYSNAEDECSHYQSLYERAQHELEDLAANHRQRLEDMKSLRDQLDKSERRHVALDEQMTKERESTNEKLNISSKKEVEYISRLESLQAECDFRKEQLVAMRAQMEKRQKEASKKKINQNHEQDFEKENPGDLSLVEETIQVLKEKLQRLQDESKTKQEAVNQIKAKLDEYDNGEVKADDTELPSLKNELLNSEQDLKHTRGKIEELEEQLMYCHLKAVDELNDSDHSSNSLIVNKESDECITDLSNHLPRSEAGTNYDVDMLDDLEAELQNIRNQLCRHSGKTVREELPLGLSNDNEGRRSELILLKCMRHIQFIKDEMTSFKELVSSRSYTITALADGQSDPGEQTINELRGKNIDYNKLSDNRLCSYNAK</sequence>
<keyword evidence="2" id="KW-1185">Reference proteome</keyword>
<dbReference type="AlphaFoldDB" id="A0A7D9JB06"/>
<comment type="caution">
    <text evidence="1">The sequence shown here is derived from an EMBL/GenBank/DDBJ whole genome shotgun (WGS) entry which is preliminary data.</text>
</comment>
<name>A0A7D9JB06_PARCT</name>
<proteinExistence type="predicted"/>
<dbReference type="OrthoDB" id="687730at2759"/>
<gene>
    <name evidence="1" type="ORF">PACLA_8A025966</name>
</gene>
<accession>A0A7D9JB06</accession>
<reference evidence="1" key="1">
    <citation type="submission" date="2020-04" db="EMBL/GenBank/DDBJ databases">
        <authorList>
            <person name="Alioto T."/>
            <person name="Alioto T."/>
            <person name="Gomez Garrido J."/>
        </authorList>
    </citation>
    <scope>NUCLEOTIDE SEQUENCE</scope>
    <source>
        <strain evidence="1">A484AB</strain>
    </source>
</reference>
<evidence type="ECO:0000313" key="2">
    <source>
        <dbReference type="Proteomes" id="UP001152795"/>
    </source>
</evidence>
<dbReference type="EMBL" id="CACRXK020013725">
    <property type="protein sequence ID" value="CAB4025646.1"/>
    <property type="molecule type" value="Genomic_DNA"/>
</dbReference>
<dbReference type="Proteomes" id="UP001152795">
    <property type="component" value="Unassembled WGS sequence"/>
</dbReference>
<evidence type="ECO:0000313" key="1">
    <source>
        <dbReference type="EMBL" id="CAB4025646.1"/>
    </source>
</evidence>
<protein>
    <submittedName>
        <fullName evidence="1">Uncharacterized protein</fullName>
    </submittedName>
</protein>